<comment type="function">
    <text evidence="1 8">Attaches a formyl group to the free amino group of methionyl-tRNA(fMet). The formyl group appears to play a dual role in the initiator identity of N-formylmethionyl-tRNA by promoting its recognition by IF2 and preventing the misappropriation of this tRNA by the elongation apparatus.</text>
</comment>
<gene>
    <name evidence="8 11" type="primary">fmt</name>
    <name evidence="11" type="ORF">O4G74_06395</name>
</gene>
<dbReference type="SUPFAM" id="SSF53328">
    <property type="entry name" value="Formyltransferase"/>
    <property type="match status" value="1"/>
</dbReference>
<dbReference type="InterPro" id="IPR002376">
    <property type="entry name" value="Formyl_transf_N"/>
</dbReference>
<dbReference type="CDD" id="cd08704">
    <property type="entry name" value="Met_tRNA_FMT_C"/>
    <property type="match status" value="1"/>
</dbReference>
<dbReference type="SUPFAM" id="SSF50486">
    <property type="entry name" value="FMT C-terminal domain-like"/>
    <property type="match status" value="1"/>
</dbReference>
<dbReference type="Pfam" id="PF02911">
    <property type="entry name" value="Formyl_trans_C"/>
    <property type="match status" value="1"/>
</dbReference>
<dbReference type="CDD" id="cd08646">
    <property type="entry name" value="FMT_core_Met-tRNA-FMT_N"/>
    <property type="match status" value="1"/>
</dbReference>
<feature type="binding site" evidence="8">
    <location>
        <begin position="113"/>
        <end position="116"/>
    </location>
    <ligand>
        <name>(6S)-5,6,7,8-tetrahydrofolate</name>
        <dbReference type="ChEBI" id="CHEBI:57453"/>
    </ligand>
</feature>
<accession>A0ABT4LTI4</accession>
<evidence type="ECO:0000259" key="9">
    <source>
        <dbReference type="Pfam" id="PF00551"/>
    </source>
</evidence>
<dbReference type="RefSeq" id="WP_269401804.1">
    <property type="nucleotide sequence ID" value="NZ_JAPWGW010000001.1"/>
</dbReference>
<dbReference type="InterPro" id="IPR011034">
    <property type="entry name" value="Formyl_transferase-like_C_sf"/>
</dbReference>
<dbReference type="InterPro" id="IPR044135">
    <property type="entry name" value="Met-tRNA-FMT_C"/>
</dbReference>
<dbReference type="Gene3D" id="3.10.25.10">
    <property type="entry name" value="Formyl transferase, C-terminal domain"/>
    <property type="match status" value="1"/>
</dbReference>
<dbReference type="Proteomes" id="UP001083770">
    <property type="component" value="Unassembled WGS sequence"/>
</dbReference>
<dbReference type="EMBL" id="JAPWGW010000001">
    <property type="protein sequence ID" value="MCZ4297685.1"/>
    <property type="molecule type" value="Genomic_DNA"/>
</dbReference>
<evidence type="ECO:0000256" key="4">
    <source>
        <dbReference type="ARBA" id="ARBA00016014"/>
    </source>
</evidence>
<evidence type="ECO:0000256" key="5">
    <source>
        <dbReference type="ARBA" id="ARBA00022679"/>
    </source>
</evidence>
<dbReference type="InterPro" id="IPR037022">
    <property type="entry name" value="Formyl_trans_C_sf"/>
</dbReference>
<evidence type="ECO:0000259" key="10">
    <source>
        <dbReference type="Pfam" id="PF02911"/>
    </source>
</evidence>
<dbReference type="Gene3D" id="3.40.50.170">
    <property type="entry name" value="Formyl transferase, N-terminal domain"/>
    <property type="match status" value="1"/>
</dbReference>
<evidence type="ECO:0000256" key="2">
    <source>
        <dbReference type="ARBA" id="ARBA00010699"/>
    </source>
</evidence>
<evidence type="ECO:0000256" key="3">
    <source>
        <dbReference type="ARBA" id="ARBA00012261"/>
    </source>
</evidence>
<keyword evidence="5 8" id="KW-0808">Transferase</keyword>
<evidence type="ECO:0000256" key="7">
    <source>
        <dbReference type="ARBA" id="ARBA00048558"/>
    </source>
</evidence>
<comment type="catalytic activity">
    <reaction evidence="7 8">
        <text>L-methionyl-tRNA(fMet) + (6R)-10-formyltetrahydrofolate = N-formyl-L-methionyl-tRNA(fMet) + (6S)-5,6,7,8-tetrahydrofolate + H(+)</text>
        <dbReference type="Rhea" id="RHEA:24380"/>
        <dbReference type="Rhea" id="RHEA-COMP:9952"/>
        <dbReference type="Rhea" id="RHEA-COMP:9953"/>
        <dbReference type="ChEBI" id="CHEBI:15378"/>
        <dbReference type="ChEBI" id="CHEBI:57453"/>
        <dbReference type="ChEBI" id="CHEBI:78530"/>
        <dbReference type="ChEBI" id="CHEBI:78844"/>
        <dbReference type="ChEBI" id="CHEBI:195366"/>
        <dbReference type="EC" id="2.1.2.9"/>
    </reaction>
</comment>
<comment type="similarity">
    <text evidence="2 8">Belongs to the Fmt family.</text>
</comment>
<sequence>MTKPLRLAFMGSPDFSVPVLAALIEAGHDIVCVYSQPPRPSGRGKKLTPTPVHRYAEENGIEVRTPNSLKSENEKAAFAALDLDAAVVVAYGLILPQAVLDAPRLGCMNLHASLLPRWRGAAPIQRAIMAGDKITGIQAMMMEAGLDTGPVLATETTEIAPNETAGSLHDRLSALGAQLAPRALEGLAGGMLTPEPQSEDGVTYAAKLAAADQRIDWSHNAPEIDQQIRGLSPFPGAWFHWTPEDAVEPLRIKALMSEYVEHAHDAPPGTLLDDDLLVACGGGKAVRLKRLQKPGSRAMEAENFLRGNSIKAGARFE</sequence>
<protein>
    <recommendedName>
        <fullName evidence="4 8">Methionyl-tRNA formyltransferase</fullName>
        <ecNumber evidence="3 8">2.1.2.9</ecNumber>
    </recommendedName>
</protein>
<dbReference type="EC" id="2.1.2.9" evidence="3 8"/>
<dbReference type="GO" id="GO:0004479">
    <property type="term" value="F:methionyl-tRNA formyltransferase activity"/>
    <property type="evidence" value="ECO:0007669"/>
    <property type="project" value="UniProtKB-EC"/>
</dbReference>
<dbReference type="InterPro" id="IPR041711">
    <property type="entry name" value="Met-tRNA-FMT_N"/>
</dbReference>
<name>A0ABT4LTI4_9PROT</name>
<evidence type="ECO:0000256" key="8">
    <source>
        <dbReference type="HAMAP-Rule" id="MF_00182"/>
    </source>
</evidence>
<evidence type="ECO:0000256" key="6">
    <source>
        <dbReference type="ARBA" id="ARBA00022917"/>
    </source>
</evidence>
<dbReference type="NCBIfam" id="TIGR00460">
    <property type="entry name" value="fmt"/>
    <property type="match status" value="1"/>
</dbReference>
<dbReference type="InterPro" id="IPR005794">
    <property type="entry name" value="Fmt"/>
</dbReference>
<reference evidence="11" key="1">
    <citation type="submission" date="2022-12" db="EMBL/GenBank/DDBJ databases">
        <title>Bacterial isolates from different developmental stages of Nematostella vectensis.</title>
        <authorList>
            <person name="Fraune S."/>
        </authorList>
    </citation>
    <scope>NUCLEOTIDE SEQUENCE</scope>
    <source>
        <strain evidence="11">G21632-S1</strain>
    </source>
</reference>
<evidence type="ECO:0000256" key="1">
    <source>
        <dbReference type="ARBA" id="ARBA00002606"/>
    </source>
</evidence>
<dbReference type="Pfam" id="PF00551">
    <property type="entry name" value="Formyl_trans_N"/>
    <property type="match status" value="1"/>
</dbReference>
<dbReference type="PANTHER" id="PTHR11138:SF5">
    <property type="entry name" value="METHIONYL-TRNA FORMYLTRANSFERASE, MITOCHONDRIAL"/>
    <property type="match status" value="1"/>
</dbReference>
<organism evidence="11 12">
    <name type="scientific">Henriciella marina</name>
    <dbReference type="NCBI Taxonomy" id="453851"/>
    <lineage>
        <taxon>Bacteria</taxon>
        <taxon>Pseudomonadati</taxon>
        <taxon>Pseudomonadota</taxon>
        <taxon>Alphaproteobacteria</taxon>
        <taxon>Hyphomonadales</taxon>
        <taxon>Hyphomonadaceae</taxon>
        <taxon>Henriciella</taxon>
    </lineage>
</organism>
<comment type="caution">
    <text evidence="11">The sequence shown here is derived from an EMBL/GenBank/DDBJ whole genome shotgun (WGS) entry which is preliminary data.</text>
</comment>
<dbReference type="HAMAP" id="MF_00182">
    <property type="entry name" value="Formyl_trans"/>
    <property type="match status" value="1"/>
</dbReference>
<evidence type="ECO:0000313" key="12">
    <source>
        <dbReference type="Proteomes" id="UP001083770"/>
    </source>
</evidence>
<dbReference type="PANTHER" id="PTHR11138">
    <property type="entry name" value="METHIONYL-TRNA FORMYLTRANSFERASE"/>
    <property type="match status" value="1"/>
</dbReference>
<feature type="domain" description="Formyl transferase C-terminal" evidence="10">
    <location>
        <begin position="207"/>
        <end position="308"/>
    </location>
</feature>
<keyword evidence="6 8" id="KW-0648">Protein biosynthesis</keyword>
<keyword evidence="12" id="KW-1185">Reference proteome</keyword>
<feature type="domain" description="Formyl transferase N-terminal" evidence="9">
    <location>
        <begin position="6"/>
        <end position="184"/>
    </location>
</feature>
<dbReference type="InterPro" id="IPR005793">
    <property type="entry name" value="Formyl_trans_C"/>
</dbReference>
<dbReference type="InterPro" id="IPR036477">
    <property type="entry name" value="Formyl_transf_N_sf"/>
</dbReference>
<evidence type="ECO:0000313" key="11">
    <source>
        <dbReference type="EMBL" id="MCZ4297685.1"/>
    </source>
</evidence>
<proteinExistence type="inferred from homology"/>